<proteinExistence type="predicted"/>
<organism evidence="8 9">
    <name type="scientific">Lacihabitans lacunae</name>
    <dbReference type="NCBI Taxonomy" id="1028214"/>
    <lineage>
        <taxon>Bacteria</taxon>
        <taxon>Pseudomonadati</taxon>
        <taxon>Bacteroidota</taxon>
        <taxon>Cytophagia</taxon>
        <taxon>Cytophagales</taxon>
        <taxon>Leadbetterellaceae</taxon>
        <taxon>Lacihabitans</taxon>
    </lineage>
</organism>
<evidence type="ECO:0000256" key="1">
    <source>
        <dbReference type="ARBA" id="ARBA00022553"/>
    </source>
</evidence>
<name>A0ABV7YVL3_9BACT</name>
<dbReference type="PRINTS" id="PR00038">
    <property type="entry name" value="HTHLUXR"/>
</dbReference>
<feature type="modified residue" description="4-aspartylphosphate" evidence="5">
    <location>
        <position position="86"/>
    </location>
</feature>
<dbReference type="InterPro" id="IPR011006">
    <property type="entry name" value="CheY-like_superfamily"/>
</dbReference>
<keyword evidence="3" id="KW-0238">DNA-binding</keyword>
<evidence type="ECO:0000256" key="2">
    <source>
        <dbReference type="ARBA" id="ARBA00023015"/>
    </source>
</evidence>
<dbReference type="PANTHER" id="PTHR43214">
    <property type="entry name" value="TWO-COMPONENT RESPONSE REGULATOR"/>
    <property type="match status" value="1"/>
</dbReference>
<feature type="domain" description="HTH luxR-type" evidence="6">
    <location>
        <begin position="179"/>
        <end position="244"/>
    </location>
</feature>
<evidence type="ECO:0000256" key="3">
    <source>
        <dbReference type="ARBA" id="ARBA00023125"/>
    </source>
</evidence>
<keyword evidence="1 5" id="KW-0597">Phosphoprotein</keyword>
<dbReference type="PROSITE" id="PS50043">
    <property type="entry name" value="HTH_LUXR_2"/>
    <property type="match status" value="1"/>
</dbReference>
<dbReference type="InterPro" id="IPR000792">
    <property type="entry name" value="Tscrpt_reg_LuxR_C"/>
</dbReference>
<dbReference type="RefSeq" id="WP_379836343.1">
    <property type="nucleotide sequence ID" value="NZ_JBHRYQ010000001.1"/>
</dbReference>
<dbReference type="Pfam" id="PF00196">
    <property type="entry name" value="GerE"/>
    <property type="match status" value="1"/>
</dbReference>
<dbReference type="SMART" id="SM00448">
    <property type="entry name" value="REC"/>
    <property type="match status" value="1"/>
</dbReference>
<dbReference type="CDD" id="cd06170">
    <property type="entry name" value="LuxR_C_like"/>
    <property type="match status" value="1"/>
</dbReference>
<reference evidence="9" key="1">
    <citation type="journal article" date="2019" name="Int. J. Syst. Evol. Microbiol.">
        <title>The Global Catalogue of Microorganisms (GCM) 10K type strain sequencing project: providing services to taxonomists for standard genome sequencing and annotation.</title>
        <authorList>
            <consortium name="The Broad Institute Genomics Platform"/>
            <consortium name="The Broad Institute Genome Sequencing Center for Infectious Disease"/>
            <person name="Wu L."/>
            <person name="Ma J."/>
        </authorList>
    </citation>
    <scope>NUCLEOTIDE SEQUENCE [LARGE SCALE GENOMIC DNA]</scope>
    <source>
        <strain evidence="9">CECT 7956</strain>
    </source>
</reference>
<evidence type="ECO:0000313" key="8">
    <source>
        <dbReference type="EMBL" id="MFC3810312.1"/>
    </source>
</evidence>
<dbReference type="SUPFAM" id="SSF46894">
    <property type="entry name" value="C-terminal effector domain of the bipartite response regulators"/>
    <property type="match status" value="1"/>
</dbReference>
<keyword evidence="4" id="KW-0804">Transcription</keyword>
<dbReference type="PROSITE" id="PS00622">
    <property type="entry name" value="HTH_LUXR_1"/>
    <property type="match status" value="1"/>
</dbReference>
<comment type="caution">
    <text evidence="8">The sequence shown here is derived from an EMBL/GenBank/DDBJ whole genome shotgun (WGS) entry which is preliminary data.</text>
</comment>
<dbReference type="InterPro" id="IPR058245">
    <property type="entry name" value="NreC/VraR/RcsB-like_REC"/>
</dbReference>
<feature type="domain" description="Response regulatory" evidence="7">
    <location>
        <begin position="35"/>
        <end position="151"/>
    </location>
</feature>
<dbReference type="InterPro" id="IPR039420">
    <property type="entry name" value="WalR-like"/>
</dbReference>
<keyword evidence="9" id="KW-1185">Reference proteome</keyword>
<sequence length="247" mass="28344">MKNLSEKYESLINFDNYAQSTLAAFKTKRKMKKIRIALVDDHTLFRKGLSSILSQSDDIEIVFEATNGMEFLNHEQYGNIDLVLLDIQMPVLDGIETTKRIREKDNDLKIIILSMHDEDQFILHLMELGAHGYLLKDTDTDEVLSAIRKVYDSGVYFSEFVSRLMFRKMSKAPTTKSKIFNFKTDLSQRELEILNHICEGMTTSEIADKVCISPRTVEGHRLRIMEKLGVKNTAKLVAYAIKNGLVE</sequence>
<dbReference type="PROSITE" id="PS50110">
    <property type="entry name" value="RESPONSE_REGULATORY"/>
    <property type="match status" value="1"/>
</dbReference>
<evidence type="ECO:0000256" key="5">
    <source>
        <dbReference type="PROSITE-ProRule" id="PRU00169"/>
    </source>
</evidence>
<accession>A0ABV7YVL3</accession>
<dbReference type="Gene3D" id="3.40.50.2300">
    <property type="match status" value="1"/>
</dbReference>
<dbReference type="Proteomes" id="UP001595616">
    <property type="component" value="Unassembled WGS sequence"/>
</dbReference>
<dbReference type="InterPro" id="IPR001789">
    <property type="entry name" value="Sig_transdc_resp-reg_receiver"/>
</dbReference>
<evidence type="ECO:0000313" key="9">
    <source>
        <dbReference type="Proteomes" id="UP001595616"/>
    </source>
</evidence>
<protein>
    <submittedName>
        <fullName evidence="8">Response regulator</fullName>
    </submittedName>
</protein>
<keyword evidence="2" id="KW-0805">Transcription regulation</keyword>
<gene>
    <name evidence="8" type="ORF">ACFOOI_06575</name>
</gene>
<dbReference type="InterPro" id="IPR016032">
    <property type="entry name" value="Sig_transdc_resp-reg_C-effctor"/>
</dbReference>
<evidence type="ECO:0000256" key="4">
    <source>
        <dbReference type="ARBA" id="ARBA00023163"/>
    </source>
</evidence>
<dbReference type="EMBL" id="JBHRYQ010000001">
    <property type="protein sequence ID" value="MFC3810312.1"/>
    <property type="molecule type" value="Genomic_DNA"/>
</dbReference>
<dbReference type="SMART" id="SM00421">
    <property type="entry name" value="HTH_LUXR"/>
    <property type="match status" value="1"/>
</dbReference>
<dbReference type="PANTHER" id="PTHR43214:SF41">
    <property type="entry name" value="NITRATE_NITRITE RESPONSE REGULATOR PROTEIN NARP"/>
    <property type="match status" value="1"/>
</dbReference>
<dbReference type="CDD" id="cd17535">
    <property type="entry name" value="REC_NarL-like"/>
    <property type="match status" value="1"/>
</dbReference>
<evidence type="ECO:0000259" key="6">
    <source>
        <dbReference type="PROSITE" id="PS50043"/>
    </source>
</evidence>
<dbReference type="SUPFAM" id="SSF52172">
    <property type="entry name" value="CheY-like"/>
    <property type="match status" value="1"/>
</dbReference>
<evidence type="ECO:0000259" key="7">
    <source>
        <dbReference type="PROSITE" id="PS50110"/>
    </source>
</evidence>
<dbReference type="Pfam" id="PF00072">
    <property type="entry name" value="Response_reg"/>
    <property type="match status" value="1"/>
</dbReference>